<dbReference type="Proteomes" id="UP000234498">
    <property type="component" value="Unassembled WGS sequence"/>
</dbReference>
<organism evidence="2 3">
    <name type="scientific">Brevibacterium linens</name>
    <dbReference type="NCBI Taxonomy" id="1703"/>
    <lineage>
        <taxon>Bacteria</taxon>
        <taxon>Bacillati</taxon>
        <taxon>Actinomycetota</taxon>
        <taxon>Actinomycetes</taxon>
        <taxon>Micrococcales</taxon>
        <taxon>Brevibacteriaceae</taxon>
        <taxon>Brevibacterium</taxon>
    </lineage>
</organism>
<dbReference type="AlphaFoldDB" id="A0A2H1IKJ0"/>
<feature type="transmembrane region" description="Helical" evidence="1">
    <location>
        <begin position="58"/>
        <end position="87"/>
    </location>
</feature>
<keyword evidence="1" id="KW-1133">Transmembrane helix</keyword>
<dbReference type="EMBL" id="FXZA01000004">
    <property type="protein sequence ID" value="SMX75674.1"/>
    <property type="molecule type" value="Genomic_DNA"/>
</dbReference>
<feature type="transmembrane region" description="Helical" evidence="1">
    <location>
        <begin position="108"/>
        <end position="126"/>
    </location>
</feature>
<keyword evidence="1" id="KW-0472">Membrane</keyword>
<evidence type="ECO:0000313" key="3">
    <source>
        <dbReference type="Proteomes" id="UP000234498"/>
    </source>
</evidence>
<accession>A0A2H1IKJ0</accession>
<name>A0A2H1IKJ0_BRELN</name>
<keyword evidence="1" id="KW-0812">Transmembrane</keyword>
<protein>
    <submittedName>
        <fullName evidence="2">Uncharacterized protein</fullName>
    </submittedName>
</protein>
<proteinExistence type="predicted"/>
<evidence type="ECO:0000256" key="1">
    <source>
        <dbReference type="SAM" id="Phobius"/>
    </source>
</evidence>
<feature type="transmembrane region" description="Helical" evidence="1">
    <location>
        <begin position="20"/>
        <end position="46"/>
    </location>
</feature>
<sequence length="129" mass="14100">MAIRGAPQPSLRRNSRAANYWLAINILIGAFSTLLAGACTQVLFYLSNPSESSTIPAMGWPLITIIGLLMVVLGGCFVFIFNKLAVVMFKGRAPKKPTQAQVSKQQKILGNFIALIIYISIGWAIFRRG</sequence>
<evidence type="ECO:0000313" key="2">
    <source>
        <dbReference type="EMBL" id="SMX75674.1"/>
    </source>
</evidence>
<reference evidence="2 3" key="1">
    <citation type="submission" date="2017-03" db="EMBL/GenBank/DDBJ databases">
        <authorList>
            <person name="Afonso C.L."/>
            <person name="Miller P.J."/>
            <person name="Scott M.A."/>
            <person name="Spackman E."/>
            <person name="Goraichik I."/>
            <person name="Dimitrov K.M."/>
            <person name="Suarez D.L."/>
            <person name="Swayne D.E."/>
        </authorList>
    </citation>
    <scope>NUCLEOTIDE SEQUENCE [LARGE SCALE GENOMIC DNA]</scope>
    <source>
        <strain evidence="2 3">Mu101</strain>
    </source>
</reference>
<gene>
    <name evidence="2" type="ORF">BLIN101_01294</name>
</gene>